<reference evidence="4" key="2">
    <citation type="submission" date="2017-03" db="EMBL/GenBank/DDBJ databases">
        <title>Bacillus sp. V-88(T) DSM27956, whole genome shotgun sequencing project.</title>
        <authorList>
            <person name="Dastager S.G."/>
            <person name="Neurgaonkar P.S."/>
            <person name="Dharne M.S."/>
        </authorList>
    </citation>
    <scope>NUCLEOTIDE SEQUENCE [LARGE SCALE GENOMIC DNA]</scope>
    <source>
        <strain evidence="4">DSM 25145</strain>
    </source>
</reference>
<accession>A0A1N6Y4C8</accession>
<dbReference type="InterPro" id="IPR023393">
    <property type="entry name" value="START-like_dom_sf"/>
</dbReference>
<reference evidence="1" key="3">
    <citation type="submission" date="2017-03" db="EMBL/GenBank/DDBJ databases">
        <authorList>
            <person name="Dastager S.G."/>
            <person name="Neurgaonkar P.S."/>
            <person name="Dharne M.S."/>
        </authorList>
    </citation>
    <scope>NUCLEOTIDE SEQUENCE</scope>
    <source>
        <strain evidence="1">DSM 25145</strain>
    </source>
</reference>
<dbReference type="GO" id="GO:0051301">
    <property type="term" value="P:cell division"/>
    <property type="evidence" value="ECO:0007669"/>
    <property type="project" value="UniProtKB-KW"/>
</dbReference>
<keyword evidence="4" id="KW-1185">Reference proteome</keyword>
<sequence length="152" mass="17553">MPVINHEIYIHAPIHTCFDLARSVDAHVESTKQTNERAVGGKTSGLMEKGDHVTWEATHFGIRQQLTANITEMNPPYHFTDVMVKGTFHSFTHEHYFTETNGVTVMKDRFDYKSPLGIIGKIADRLFLQKYMERFIAVRAKEIKRMAEKSRQ</sequence>
<dbReference type="OrthoDB" id="9801773at2"/>
<dbReference type="EMBL" id="MWSK01000005">
    <property type="protein sequence ID" value="OXS77513.1"/>
    <property type="molecule type" value="Genomic_DNA"/>
</dbReference>
<protein>
    <submittedName>
        <fullName evidence="1">Cell division protein</fullName>
    </submittedName>
</protein>
<dbReference type="Proteomes" id="UP000186385">
    <property type="component" value="Unassembled WGS sequence"/>
</dbReference>
<dbReference type="STRING" id="1017273.SAMN05443094_105148"/>
<dbReference type="RefSeq" id="WP_045851970.1">
    <property type="nucleotide sequence ID" value="NZ_FTLX01000005.1"/>
</dbReference>
<evidence type="ECO:0000313" key="4">
    <source>
        <dbReference type="Proteomes" id="UP000215545"/>
    </source>
</evidence>
<evidence type="ECO:0000313" key="1">
    <source>
        <dbReference type="EMBL" id="OXS77513.1"/>
    </source>
</evidence>
<keyword evidence="1" id="KW-0132">Cell division</keyword>
<dbReference type="EMBL" id="FTLX01000005">
    <property type="protein sequence ID" value="SIR09482.1"/>
    <property type="molecule type" value="Genomic_DNA"/>
</dbReference>
<dbReference type="SUPFAM" id="SSF55961">
    <property type="entry name" value="Bet v1-like"/>
    <property type="match status" value="1"/>
</dbReference>
<evidence type="ECO:0000313" key="3">
    <source>
        <dbReference type="Proteomes" id="UP000186385"/>
    </source>
</evidence>
<proteinExistence type="predicted"/>
<keyword evidence="1" id="KW-0131">Cell cycle</keyword>
<name>A0A1N6Y4C8_9BACI</name>
<dbReference type="CDD" id="cd07820">
    <property type="entry name" value="SRPBCC_3"/>
    <property type="match status" value="1"/>
</dbReference>
<gene>
    <name evidence="1" type="ORF">B1B05_11800</name>
    <name evidence="2" type="ORF">SAMN05443094_105148</name>
</gene>
<dbReference type="AlphaFoldDB" id="A0A1N6Y4C8"/>
<dbReference type="Proteomes" id="UP000215545">
    <property type="component" value="Unassembled WGS sequence"/>
</dbReference>
<evidence type="ECO:0000313" key="2">
    <source>
        <dbReference type="EMBL" id="SIR09482.1"/>
    </source>
</evidence>
<reference evidence="2 3" key="1">
    <citation type="submission" date="2017-01" db="EMBL/GenBank/DDBJ databases">
        <authorList>
            <person name="Mah S.A."/>
            <person name="Swanson W.J."/>
            <person name="Moy G.W."/>
            <person name="Vacquier V.D."/>
        </authorList>
    </citation>
    <scope>NUCLEOTIDE SEQUENCE [LARGE SCALE GENOMIC DNA]</scope>
    <source>
        <strain evidence="2 3">NIO-1016</strain>
    </source>
</reference>
<organism evidence="2 3">
    <name type="scientific">Domibacillus enclensis</name>
    <dbReference type="NCBI Taxonomy" id="1017273"/>
    <lineage>
        <taxon>Bacteria</taxon>
        <taxon>Bacillati</taxon>
        <taxon>Bacillota</taxon>
        <taxon>Bacilli</taxon>
        <taxon>Bacillales</taxon>
        <taxon>Bacillaceae</taxon>
        <taxon>Domibacillus</taxon>
    </lineage>
</organism>
<dbReference type="Gene3D" id="3.30.530.20">
    <property type="match status" value="1"/>
</dbReference>